<dbReference type="Gene3D" id="2.40.440.10">
    <property type="entry name" value="L,D-transpeptidase catalytic domain-like"/>
    <property type="match status" value="1"/>
</dbReference>
<sequence length="396" mass="42213">MSTGSRAPKALLVVLGTATALVLSGCGAGGLQIRAGSVEPASAASIVITPAPTGEPVAPAARLVVKADAGRLTAVRVVGPDGPVEGVLSVDGRTFMVAGGKLDYDSSYTVEAEAVDRVGVPTRSTTILQTVAPSSFLGFTMSPREGAVVGVGLPIRLTLDQGLPTNSARRAFERTLAVRVDGEKVDGSWSWDSSNVVSYRPAEYWPGHATVTVTARLKGQRFTSKIWGQADRTLTFATGAAMVSYVDIQKHTMRVTRDGKTVKRIPITTGKEGFTTRSGVKVISTKEPTRLMDASTGGTLVNDPEYYRLEVKWAMRLTNSGEFIHAAPWSVAEQGKENVSHGCTGMSDANAKWLYDRSRIGDVVVYTGSNREMQPWNGIGLWNTPYDEWKAGSAFA</sequence>
<dbReference type="PROSITE" id="PS52029">
    <property type="entry name" value="LD_TPASE"/>
    <property type="match status" value="1"/>
</dbReference>
<evidence type="ECO:0000313" key="10">
    <source>
        <dbReference type="Proteomes" id="UP001596138"/>
    </source>
</evidence>
<dbReference type="InterPro" id="IPR041280">
    <property type="entry name" value="Big_10"/>
</dbReference>
<dbReference type="PANTHER" id="PTHR30582">
    <property type="entry name" value="L,D-TRANSPEPTIDASE"/>
    <property type="match status" value="1"/>
</dbReference>
<dbReference type="Pfam" id="PF17964">
    <property type="entry name" value="Big_10"/>
    <property type="match status" value="1"/>
</dbReference>
<keyword evidence="2" id="KW-0808">Transferase</keyword>
<evidence type="ECO:0000256" key="5">
    <source>
        <dbReference type="ARBA" id="ARBA00023315"/>
    </source>
</evidence>
<evidence type="ECO:0000256" key="3">
    <source>
        <dbReference type="ARBA" id="ARBA00022960"/>
    </source>
</evidence>
<feature type="active site" description="Proton donor/acceptor" evidence="7">
    <location>
        <position position="325"/>
    </location>
</feature>
<keyword evidence="3 7" id="KW-0133">Cell shape</keyword>
<dbReference type="EMBL" id="JBHSTI010000008">
    <property type="protein sequence ID" value="MFC6238817.1"/>
    <property type="molecule type" value="Genomic_DNA"/>
</dbReference>
<protein>
    <submittedName>
        <fullName evidence="9">Ig-like domain-containing protein</fullName>
    </submittedName>
</protein>
<dbReference type="Pfam" id="PF03734">
    <property type="entry name" value="YkuD"/>
    <property type="match status" value="1"/>
</dbReference>
<evidence type="ECO:0000256" key="6">
    <source>
        <dbReference type="ARBA" id="ARBA00023316"/>
    </source>
</evidence>
<reference evidence="10" key="1">
    <citation type="journal article" date="2019" name="Int. J. Syst. Evol. Microbiol.">
        <title>The Global Catalogue of Microorganisms (GCM) 10K type strain sequencing project: providing services to taxonomists for standard genome sequencing and annotation.</title>
        <authorList>
            <consortium name="The Broad Institute Genomics Platform"/>
            <consortium name="The Broad Institute Genome Sequencing Center for Infectious Disease"/>
            <person name="Wu L."/>
            <person name="Ma J."/>
        </authorList>
    </citation>
    <scope>NUCLEOTIDE SEQUENCE [LARGE SCALE GENOMIC DNA]</scope>
    <source>
        <strain evidence="10">CGMCC 4.7317</strain>
    </source>
</reference>
<dbReference type="Gene3D" id="2.60.40.3780">
    <property type="match status" value="1"/>
</dbReference>
<organism evidence="9 10">
    <name type="scientific">Longivirga aurantiaca</name>
    <dbReference type="NCBI Taxonomy" id="1837743"/>
    <lineage>
        <taxon>Bacteria</taxon>
        <taxon>Bacillati</taxon>
        <taxon>Actinomycetota</taxon>
        <taxon>Actinomycetes</taxon>
        <taxon>Sporichthyales</taxon>
        <taxon>Sporichthyaceae</taxon>
        <taxon>Longivirga</taxon>
    </lineage>
</organism>
<name>A0ABW1T269_9ACTN</name>
<dbReference type="CDD" id="cd16913">
    <property type="entry name" value="YkuD_like"/>
    <property type="match status" value="1"/>
</dbReference>
<keyword evidence="4 7" id="KW-0573">Peptidoglycan synthesis</keyword>
<feature type="active site" description="Nucleophile" evidence="7">
    <location>
        <position position="343"/>
    </location>
</feature>
<dbReference type="InterPro" id="IPR005490">
    <property type="entry name" value="LD_TPept_cat_dom"/>
</dbReference>
<evidence type="ECO:0000256" key="1">
    <source>
        <dbReference type="ARBA" id="ARBA00004752"/>
    </source>
</evidence>
<comment type="caution">
    <text evidence="9">The sequence shown here is derived from an EMBL/GenBank/DDBJ whole genome shotgun (WGS) entry which is preliminary data.</text>
</comment>
<dbReference type="InterPro" id="IPR038063">
    <property type="entry name" value="Transpep_catalytic_dom"/>
</dbReference>
<comment type="pathway">
    <text evidence="1 7">Cell wall biogenesis; peptidoglycan biosynthesis.</text>
</comment>
<gene>
    <name evidence="9" type="ORF">ACFQGU_13090</name>
</gene>
<dbReference type="Proteomes" id="UP001596138">
    <property type="component" value="Unassembled WGS sequence"/>
</dbReference>
<dbReference type="SUPFAM" id="SSF141523">
    <property type="entry name" value="L,D-transpeptidase catalytic domain-like"/>
    <property type="match status" value="1"/>
</dbReference>
<dbReference type="PROSITE" id="PS51257">
    <property type="entry name" value="PROKAR_LIPOPROTEIN"/>
    <property type="match status" value="1"/>
</dbReference>
<evidence type="ECO:0000259" key="8">
    <source>
        <dbReference type="PROSITE" id="PS52029"/>
    </source>
</evidence>
<evidence type="ECO:0000256" key="4">
    <source>
        <dbReference type="ARBA" id="ARBA00022984"/>
    </source>
</evidence>
<feature type="domain" description="L,D-TPase catalytic" evidence="8">
    <location>
        <begin position="242"/>
        <end position="367"/>
    </location>
</feature>
<dbReference type="RefSeq" id="WP_386767359.1">
    <property type="nucleotide sequence ID" value="NZ_JBHSTI010000008.1"/>
</dbReference>
<keyword evidence="10" id="KW-1185">Reference proteome</keyword>
<dbReference type="InterPro" id="IPR050979">
    <property type="entry name" value="LD-transpeptidase"/>
</dbReference>
<dbReference type="Gene3D" id="2.60.40.3710">
    <property type="match status" value="1"/>
</dbReference>
<keyword evidence="6 7" id="KW-0961">Cell wall biogenesis/degradation</keyword>
<accession>A0ABW1T269</accession>
<evidence type="ECO:0000313" key="9">
    <source>
        <dbReference type="EMBL" id="MFC6238817.1"/>
    </source>
</evidence>
<evidence type="ECO:0000256" key="2">
    <source>
        <dbReference type="ARBA" id="ARBA00022679"/>
    </source>
</evidence>
<proteinExistence type="predicted"/>
<evidence type="ECO:0000256" key="7">
    <source>
        <dbReference type="PROSITE-ProRule" id="PRU01373"/>
    </source>
</evidence>
<dbReference type="PANTHER" id="PTHR30582:SF2">
    <property type="entry name" value="L,D-TRANSPEPTIDASE YCIB-RELATED"/>
    <property type="match status" value="1"/>
</dbReference>
<keyword evidence="5" id="KW-0012">Acyltransferase</keyword>